<accession>A0ABW1RUC5</accession>
<dbReference type="SUPFAM" id="SSF53850">
    <property type="entry name" value="Periplasmic binding protein-like II"/>
    <property type="match status" value="1"/>
</dbReference>
<dbReference type="Pfam" id="PF00496">
    <property type="entry name" value="SBP_bac_5"/>
    <property type="match status" value="1"/>
</dbReference>
<protein>
    <submittedName>
        <fullName evidence="6">Peptide ABC transporter substrate-binding protein</fullName>
    </submittedName>
</protein>
<comment type="subcellular location">
    <subcellularLocation>
        <location evidence="1">Cell membrane</location>
        <topology evidence="1">Lipid-anchor</topology>
    </subcellularLocation>
</comment>
<gene>
    <name evidence="6" type="ORF">ACFQGR_06805</name>
</gene>
<dbReference type="InterPro" id="IPR000914">
    <property type="entry name" value="SBP_5_dom"/>
</dbReference>
<dbReference type="InterPro" id="IPR023765">
    <property type="entry name" value="SBP_5_CS"/>
</dbReference>
<evidence type="ECO:0000313" key="7">
    <source>
        <dbReference type="Proteomes" id="UP001596158"/>
    </source>
</evidence>
<dbReference type="PIRSF" id="PIRSF002741">
    <property type="entry name" value="MppA"/>
    <property type="match status" value="1"/>
</dbReference>
<dbReference type="Gene3D" id="3.90.76.10">
    <property type="entry name" value="Dipeptide-binding Protein, Domain 1"/>
    <property type="match status" value="1"/>
</dbReference>
<organism evidence="6 7">
    <name type="scientific">Weissella sagaensis</name>
    <dbReference type="NCBI Taxonomy" id="2559928"/>
    <lineage>
        <taxon>Bacteria</taxon>
        <taxon>Bacillati</taxon>
        <taxon>Bacillota</taxon>
        <taxon>Bacilli</taxon>
        <taxon>Lactobacillales</taxon>
        <taxon>Lactobacillaceae</taxon>
        <taxon>Weissella</taxon>
    </lineage>
</organism>
<reference evidence="7" key="1">
    <citation type="journal article" date="2019" name="Int. J. Syst. Evol. Microbiol.">
        <title>The Global Catalogue of Microorganisms (GCM) 10K type strain sequencing project: providing services to taxonomists for standard genome sequencing and annotation.</title>
        <authorList>
            <consortium name="The Broad Institute Genomics Platform"/>
            <consortium name="The Broad Institute Genome Sequencing Center for Infectious Disease"/>
            <person name="Wu L."/>
            <person name="Ma J."/>
        </authorList>
    </citation>
    <scope>NUCLEOTIDE SEQUENCE [LARGE SCALE GENOMIC DNA]</scope>
    <source>
        <strain evidence="7">CCM 8924</strain>
    </source>
</reference>
<dbReference type="Gene3D" id="3.10.105.10">
    <property type="entry name" value="Dipeptide-binding Protein, Domain 3"/>
    <property type="match status" value="1"/>
</dbReference>
<sequence>MGINKIGWQTAVLATSVIAGIGVVTHTADAKAKQVISTYSSTEISSLDTAKATELNAFTQLDNITEGLYVYDSKGRPQKALAQKTKISEDKKTYTIDIRKDAKWSNGDPVTAADFVFAWQRAVDPKTASEYAYLFDNIENAKAIQDGEKTPDTLGVKATDKHQLQIQLVAPQEYFKMILARETLAPLNEKFVEQQGDKYGTSSKTTLYNGPFVSKGWSGSTTQWTLNKNPYYWDKKHVKLSKINYSVIKDPSTAYNLYQTKKLDQMTLVGEQAQQLSKHKDVVKRNLAATSYLQYNLKKNNGLENAKIRQAISLSINRKQLTERILKNGSKPAAGFVPRQVATKPNGKEDFYDATKVKNTAEYKPKLAKKLFAEGLKEVGKDKISATVITADASASEQVAVFIQDQLQKNLPKLELTLQKVPQKSRIASVNAGNFDISFQGWSADFADPYTFLQIFPSDSAQNHTGWKNEAYDQAITDSLNKNAANKTARWNDLVKAEKILMKDQVVTPIYQTNNEDLVNPRLKGIGYNQINGHYSYKLAYVTGK</sequence>
<evidence type="ECO:0000256" key="1">
    <source>
        <dbReference type="ARBA" id="ARBA00004193"/>
    </source>
</evidence>
<dbReference type="PROSITE" id="PS01040">
    <property type="entry name" value="SBP_BACTERIAL_5"/>
    <property type="match status" value="1"/>
</dbReference>
<dbReference type="Gene3D" id="3.40.190.10">
    <property type="entry name" value="Periplasmic binding protein-like II"/>
    <property type="match status" value="1"/>
</dbReference>
<name>A0ABW1RUC5_9LACO</name>
<feature type="domain" description="Solute-binding protein family 5" evidence="5">
    <location>
        <begin position="77"/>
        <end position="462"/>
    </location>
</feature>
<evidence type="ECO:0000313" key="6">
    <source>
        <dbReference type="EMBL" id="MFC6179092.1"/>
    </source>
</evidence>
<dbReference type="PANTHER" id="PTHR30290:SF10">
    <property type="entry name" value="PERIPLASMIC OLIGOPEPTIDE-BINDING PROTEIN-RELATED"/>
    <property type="match status" value="1"/>
</dbReference>
<keyword evidence="7" id="KW-1185">Reference proteome</keyword>
<evidence type="ECO:0000259" key="5">
    <source>
        <dbReference type="Pfam" id="PF00496"/>
    </source>
</evidence>
<dbReference type="CDD" id="cd08504">
    <property type="entry name" value="PBP2_OppA"/>
    <property type="match status" value="1"/>
</dbReference>
<dbReference type="InterPro" id="IPR039424">
    <property type="entry name" value="SBP_5"/>
</dbReference>
<keyword evidence="4" id="KW-0732">Signal</keyword>
<comment type="similarity">
    <text evidence="2">Belongs to the bacterial solute-binding protein 5 family.</text>
</comment>
<dbReference type="PANTHER" id="PTHR30290">
    <property type="entry name" value="PERIPLASMIC BINDING COMPONENT OF ABC TRANSPORTER"/>
    <property type="match status" value="1"/>
</dbReference>
<dbReference type="EMBL" id="JBHSSG010000013">
    <property type="protein sequence ID" value="MFC6179092.1"/>
    <property type="molecule type" value="Genomic_DNA"/>
</dbReference>
<proteinExistence type="inferred from homology"/>
<evidence type="ECO:0000256" key="3">
    <source>
        <dbReference type="ARBA" id="ARBA00022448"/>
    </source>
</evidence>
<dbReference type="RefSeq" id="WP_137600410.1">
    <property type="nucleotide sequence ID" value="NZ_BJDT01000001.1"/>
</dbReference>
<dbReference type="InterPro" id="IPR030678">
    <property type="entry name" value="Peptide/Ni-bd"/>
</dbReference>
<keyword evidence="3" id="KW-0813">Transport</keyword>
<comment type="caution">
    <text evidence="6">The sequence shown here is derived from an EMBL/GenBank/DDBJ whole genome shotgun (WGS) entry which is preliminary data.</text>
</comment>
<evidence type="ECO:0000256" key="4">
    <source>
        <dbReference type="ARBA" id="ARBA00022729"/>
    </source>
</evidence>
<evidence type="ECO:0000256" key="2">
    <source>
        <dbReference type="ARBA" id="ARBA00005695"/>
    </source>
</evidence>
<dbReference type="Proteomes" id="UP001596158">
    <property type="component" value="Unassembled WGS sequence"/>
</dbReference>